<dbReference type="PANTHER" id="PTHR24350">
    <property type="entry name" value="SERINE/THREONINE-PROTEIN KINASE IAL-RELATED"/>
    <property type="match status" value="1"/>
</dbReference>
<dbReference type="EMBL" id="JADGJD010001194">
    <property type="protein sequence ID" value="KAJ3046163.1"/>
    <property type="molecule type" value="Genomic_DNA"/>
</dbReference>
<dbReference type="GO" id="GO:0032133">
    <property type="term" value="C:chromosome passenger complex"/>
    <property type="evidence" value="ECO:0007669"/>
    <property type="project" value="UniProtKB-ARBA"/>
</dbReference>
<keyword evidence="6 14" id="KW-0418">Kinase</keyword>
<feature type="compositionally biased region" description="Low complexity" evidence="15">
    <location>
        <begin position="174"/>
        <end position="185"/>
    </location>
</feature>
<dbReference type="InterPro" id="IPR008271">
    <property type="entry name" value="Ser/Thr_kinase_AS"/>
</dbReference>
<keyword evidence="4 14" id="KW-0808">Transferase</keyword>
<dbReference type="GO" id="GO:0008608">
    <property type="term" value="P:attachment of spindle microtubules to kinetochore"/>
    <property type="evidence" value="ECO:0007669"/>
    <property type="project" value="UniProtKB-ARBA"/>
</dbReference>
<dbReference type="PROSITE" id="PS00108">
    <property type="entry name" value="PROTEIN_KINASE_ST"/>
    <property type="match status" value="1"/>
</dbReference>
<dbReference type="GO" id="GO:0045143">
    <property type="term" value="P:homologous chromosome segregation"/>
    <property type="evidence" value="ECO:0007669"/>
    <property type="project" value="UniProtKB-ARBA"/>
</dbReference>
<feature type="binding site" evidence="11">
    <location>
        <begin position="357"/>
        <end position="358"/>
    </location>
    <ligand>
        <name>ATP</name>
        <dbReference type="ChEBI" id="CHEBI:30616"/>
    </ligand>
</feature>
<dbReference type="Pfam" id="PF00069">
    <property type="entry name" value="Pkinase"/>
    <property type="match status" value="1"/>
</dbReference>
<dbReference type="CDD" id="cd14007">
    <property type="entry name" value="STKc_Aurora"/>
    <property type="match status" value="1"/>
</dbReference>
<comment type="similarity">
    <text evidence="14">Belongs to the protein kinase superfamily. Ser/Thr protein kinase family. Aurora subfamily.</text>
</comment>
<evidence type="ECO:0000313" key="18">
    <source>
        <dbReference type="Proteomes" id="UP001212841"/>
    </source>
</evidence>
<feature type="compositionally biased region" description="Acidic residues" evidence="15">
    <location>
        <begin position="509"/>
        <end position="518"/>
    </location>
</feature>
<comment type="catalytic activity">
    <reaction evidence="9 14">
        <text>L-seryl-[protein] + ATP = O-phospho-L-seryl-[protein] + ADP + H(+)</text>
        <dbReference type="Rhea" id="RHEA:17989"/>
        <dbReference type="Rhea" id="RHEA-COMP:9863"/>
        <dbReference type="Rhea" id="RHEA-COMP:11604"/>
        <dbReference type="ChEBI" id="CHEBI:15378"/>
        <dbReference type="ChEBI" id="CHEBI:29999"/>
        <dbReference type="ChEBI" id="CHEBI:30616"/>
        <dbReference type="ChEBI" id="CHEBI:83421"/>
        <dbReference type="ChEBI" id="CHEBI:456216"/>
        <dbReference type="EC" id="2.7.11.1"/>
    </reaction>
</comment>
<gene>
    <name evidence="17" type="primary">IPL1_2</name>
    <name evidence="17" type="ORF">HK097_001000</name>
</gene>
<feature type="region of interest" description="Disordered" evidence="15">
    <location>
        <begin position="496"/>
        <end position="518"/>
    </location>
</feature>
<dbReference type="AlphaFoldDB" id="A0AAD5S6M8"/>
<evidence type="ECO:0000256" key="4">
    <source>
        <dbReference type="ARBA" id="ARBA00022679"/>
    </source>
</evidence>
<evidence type="ECO:0000256" key="1">
    <source>
        <dbReference type="ARBA" id="ARBA00012513"/>
    </source>
</evidence>
<dbReference type="EC" id="2.7.11.1" evidence="1 14"/>
<feature type="binding site" evidence="11 13">
    <location>
        <position position="259"/>
    </location>
    <ligand>
        <name>ATP</name>
        <dbReference type="ChEBI" id="CHEBI:30616"/>
    </ligand>
</feature>
<evidence type="ECO:0000256" key="8">
    <source>
        <dbReference type="ARBA" id="ARBA00047899"/>
    </source>
</evidence>
<dbReference type="Gene3D" id="1.10.510.10">
    <property type="entry name" value="Transferase(Phosphotransferase) domain 1"/>
    <property type="match status" value="1"/>
</dbReference>
<feature type="region of interest" description="Disordered" evidence="15">
    <location>
        <begin position="56"/>
        <end position="76"/>
    </location>
</feature>
<feature type="binding site" evidence="11">
    <location>
        <position position="371"/>
    </location>
    <ligand>
        <name>ATP</name>
        <dbReference type="ChEBI" id="CHEBI:30616"/>
    </ligand>
</feature>
<evidence type="ECO:0000256" key="2">
    <source>
        <dbReference type="ARBA" id="ARBA00021157"/>
    </source>
</evidence>
<dbReference type="GO" id="GO:0004674">
    <property type="term" value="F:protein serine/threonine kinase activity"/>
    <property type="evidence" value="ECO:0007669"/>
    <property type="project" value="UniProtKB-KW"/>
</dbReference>
<dbReference type="FunFam" id="3.30.200.20:FF:000042">
    <property type="entry name" value="Aurora kinase A"/>
    <property type="match status" value="1"/>
</dbReference>
<dbReference type="GO" id="GO:0090266">
    <property type="term" value="P:regulation of mitotic cell cycle spindle assembly checkpoint"/>
    <property type="evidence" value="ECO:0007669"/>
    <property type="project" value="UniProtKB-ARBA"/>
</dbReference>
<feature type="domain" description="Protein kinase" evidence="16">
    <location>
        <begin position="230"/>
        <end position="482"/>
    </location>
</feature>
<evidence type="ECO:0000256" key="6">
    <source>
        <dbReference type="ARBA" id="ARBA00022777"/>
    </source>
</evidence>
<evidence type="ECO:0000256" key="9">
    <source>
        <dbReference type="ARBA" id="ARBA00048679"/>
    </source>
</evidence>
<evidence type="ECO:0000256" key="5">
    <source>
        <dbReference type="ARBA" id="ARBA00022741"/>
    </source>
</evidence>
<evidence type="ECO:0000256" key="12">
    <source>
        <dbReference type="PIRSR" id="PIRSR630616-3"/>
    </source>
</evidence>
<dbReference type="FunFam" id="1.10.510.10:FF:000235">
    <property type="entry name" value="Serine/threonine-protein kinase ark1"/>
    <property type="match status" value="1"/>
</dbReference>
<keyword evidence="5 11" id="KW-0547">Nucleotide-binding</keyword>
<feature type="region of interest" description="Disordered" evidence="15">
    <location>
        <begin position="1"/>
        <end position="41"/>
    </location>
</feature>
<dbReference type="InterPro" id="IPR017441">
    <property type="entry name" value="Protein_kinase_ATP_BS"/>
</dbReference>
<evidence type="ECO:0000256" key="10">
    <source>
        <dbReference type="PIRSR" id="PIRSR630616-1"/>
    </source>
</evidence>
<dbReference type="PROSITE" id="PS00107">
    <property type="entry name" value="PROTEIN_KINASE_ATP"/>
    <property type="match status" value="1"/>
</dbReference>
<sequence length="518" mass="57391">MTTSVRSLEEKMRATGIRDKENGGAPSMGATAGIKSQPQALRGAMRVPLAKGAVNPSTAPYATHDIPSKKPVGPTLPKPSIIKDTYNAQYHSTAQTNSPAKASVNAGVAAKRVVLKQAASSNTAANPRPQPLNAHPSQPLKHQPGNAASAYSPDAQAEAVVGGKDPSPLQHNSAAAAARNAQMVAPSPGKSVRWNETTQAKGHQGEEERGKLQQYQNESTQKDRWSLEDFDVGRPLGKGKFGRVYLAREKRSGYIVALKILFKSELAEGRIEKQLRREIEIQSHLRHPNILRLYGYFYDAKRVYLILEYAGKGELYKQLKKYSRFTEKRSAKYIAQMTGALLYLHKKHVIHRDIKPENLLLGVKGELKIGDFGCPLKPTLSPSRTTLCGTLDYLPPEMVEGRDHNEKVDLWALGVLMYEFLVGVPPFEDPSSNRATYKRIAQVDLRIPEFVSAEAADLIRRLLRHNPAERLPLDHVLRHPWILKFNSPEELGIDPASVPAHLRHRDSSGDMEGEEDEF</sequence>
<evidence type="ECO:0000256" key="7">
    <source>
        <dbReference type="ARBA" id="ARBA00022840"/>
    </source>
</evidence>
<dbReference type="PROSITE" id="PS50011">
    <property type="entry name" value="PROTEIN_KINASE_DOM"/>
    <property type="match status" value="1"/>
</dbReference>
<dbReference type="GO" id="GO:0005524">
    <property type="term" value="F:ATP binding"/>
    <property type="evidence" value="ECO:0007669"/>
    <property type="project" value="UniProtKB-UniRule"/>
</dbReference>
<dbReference type="InterPro" id="IPR011009">
    <property type="entry name" value="Kinase-like_dom_sf"/>
</dbReference>
<dbReference type="GO" id="GO:0000776">
    <property type="term" value="C:kinetochore"/>
    <property type="evidence" value="ECO:0007669"/>
    <property type="project" value="UniProtKB-ARBA"/>
</dbReference>
<evidence type="ECO:0000256" key="3">
    <source>
        <dbReference type="ARBA" id="ARBA00022527"/>
    </source>
</evidence>
<dbReference type="GO" id="GO:0072479">
    <property type="term" value="P:response to mitotic cell cycle spindle assembly checkpoint signaling"/>
    <property type="evidence" value="ECO:0007669"/>
    <property type="project" value="UniProtKB-ARBA"/>
</dbReference>
<proteinExistence type="inferred from homology"/>
<keyword evidence="7 11" id="KW-0067">ATP-binding</keyword>
<dbReference type="InterPro" id="IPR030616">
    <property type="entry name" value="Aur-like"/>
</dbReference>
<dbReference type="InterPro" id="IPR000719">
    <property type="entry name" value="Prot_kinase_dom"/>
</dbReference>
<feature type="cross-link" description="Glycyl lysine isopeptide (Lys-Gly) (interchain with G-Cter in SUMO2)" evidence="12">
    <location>
        <position position="355"/>
    </location>
</feature>
<feature type="active site" description="Proton acceptor" evidence="10">
    <location>
        <position position="353"/>
    </location>
</feature>
<dbReference type="GO" id="GO:0044779">
    <property type="term" value="P:meiotic spindle checkpoint signaling"/>
    <property type="evidence" value="ECO:0007669"/>
    <property type="project" value="UniProtKB-ARBA"/>
</dbReference>
<evidence type="ECO:0000256" key="14">
    <source>
        <dbReference type="RuleBase" id="RU367134"/>
    </source>
</evidence>
<feature type="binding site" evidence="11">
    <location>
        <begin position="308"/>
        <end position="310"/>
    </location>
    <ligand>
        <name>ATP</name>
        <dbReference type="ChEBI" id="CHEBI:30616"/>
    </ligand>
</feature>
<feature type="binding site" evidence="11">
    <location>
        <position position="240"/>
    </location>
    <ligand>
        <name>ATP</name>
        <dbReference type="ChEBI" id="CHEBI:30616"/>
    </ligand>
</feature>
<feature type="region of interest" description="Disordered" evidence="15">
    <location>
        <begin position="118"/>
        <end position="220"/>
    </location>
</feature>
<evidence type="ECO:0000256" key="15">
    <source>
        <dbReference type="SAM" id="MobiDB-lite"/>
    </source>
</evidence>
<evidence type="ECO:0000313" key="17">
    <source>
        <dbReference type="EMBL" id="KAJ3046163.1"/>
    </source>
</evidence>
<keyword evidence="18" id="KW-1185">Reference proteome</keyword>
<comment type="catalytic activity">
    <reaction evidence="8 14">
        <text>L-threonyl-[protein] + ATP = O-phospho-L-threonyl-[protein] + ADP + H(+)</text>
        <dbReference type="Rhea" id="RHEA:46608"/>
        <dbReference type="Rhea" id="RHEA-COMP:11060"/>
        <dbReference type="Rhea" id="RHEA-COMP:11605"/>
        <dbReference type="ChEBI" id="CHEBI:15378"/>
        <dbReference type="ChEBI" id="CHEBI:30013"/>
        <dbReference type="ChEBI" id="CHEBI:30616"/>
        <dbReference type="ChEBI" id="CHEBI:61977"/>
        <dbReference type="ChEBI" id="CHEBI:456216"/>
        <dbReference type="EC" id="2.7.11.1"/>
    </reaction>
</comment>
<comment type="caution">
    <text evidence="17">The sequence shown here is derived from an EMBL/GenBank/DDBJ whole genome shotgun (WGS) entry which is preliminary data.</text>
</comment>
<organism evidence="17 18">
    <name type="scientific">Rhizophlyctis rosea</name>
    <dbReference type="NCBI Taxonomy" id="64517"/>
    <lineage>
        <taxon>Eukaryota</taxon>
        <taxon>Fungi</taxon>
        <taxon>Fungi incertae sedis</taxon>
        <taxon>Chytridiomycota</taxon>
        <taxon>Chytridiomycota incertae sedis</taxon>
        <taxon>Chytridiomycetes</taxon>
        <taxon>Rhizophlyctidales</taxon>
        <taxon>Rhizophlyctidaceae</taxon>
        <taxon>Rhizophlyctis</taxon>
    </lineage>
</organism>
<dbReference type="SMART" id="SM00220">
    <property type="entry name" value="S_TKc"/>
    <property type="match status" value="1"/>
</dbReference>
<dbReference type="SUPFAM" id="SSF56112">
    <property type="entry name" value="Protein kinase-like (PK-like)"/>
    <property type="match status" value="1"/>
</dbReference>
<name>A0AAD5S6M8_9FUNG</name>
<evidence type="ECO:0000256" key="11">
    <source>
        <dbReference type="PIRSR" id="PIRSR630616-2"/>
    </source>
</evidence>
<evidence type="ECO:0000256" key="13">
    <source>
        <dbReference type="PROSITE-ProRule" id="PRU10141"/>
    </source>
</evidence>
<keyword evidence="3 14" id="KW-0723">Serine/threonine-protein kinase</keyword>
<dbReference type="GO" id="GO:0032465">
    <property type="term" value="P:regulation of cytokinesis"/>
    <property type="evidence" value="ECO:0007669"/>
    <property type="project" value="UniProtKB-ARBA"/>
</dbReference>
<reference evidence="17" key="1">
    <citation type="submission" date="2020-05" db="EMBL/GenBank/DDBJ databases">
        <title>Phylogenomic resolution of chytrid fungi.</title>
        <authorList>
            <person name="Stajich J.E."/>
            <person name="Amses K."/>
            <person name="Simmons R."/>
            <person name="Seto K."/>
            <person name="Myers J."/>
            <person name="Bonds A."/>
            <person name="Quandt C.A."/>
            <person name="Barry K."/>
            <person name="Liu P."/>
            <person name="Grigoriev I."/>
            <person name="Longcore J.E."/>
            <person name="James T.Y."/>
        </authorList>
    </citation>
    <scope>NUCLEOTIDE SEQUENCE</scope>
    <source>
        <strain evidence="17">JEL0318</strain>
    </source>
</reference>
<dbReference type="Proteomes" id="UP001212841">
    <property type="component" value="Unassembled WGS sequence"/>
</dbReference>
<dbReference type="GO" id="GO:1902115">
    <property type="term" value="P:regulation of organelle assembly"/>
    <property type="evidence" value="ECO:0007669"/>
    <property type="project" value="UniProtKB-ARBA"/>
</dbReference>
<protein>
    <recommendedName>
        <fullName evidence="2 14">Aurora kinase</fullName>
        <ecNumber evidence="1 14">2.7.11.1</ecNumber>
    </recommendedName>
</protein>
<accession>A0AAD5S6M8</accession>
<evidence type="ECO:0000259" key="16">
    <source>
        <dbReference type="PROSITE" id="PS50011"/>
    </source>
</evidence>
<dbReference type="GO" id="GO:0051233">
    <property type="term" value="C:spindle midzone"/>
    <property type="evidence" value="ECO:0007669"/>
    <property type="project" value="UniProtKB-ARBA"/>
</dbReference>
<feature type="compositionally biased region" description="Basic and acidic residues" evidence="15">
    <location>
        <begin position="7"/>
        <end position="22"/>
    </location>
</feature>